<comment type="caution">
    <text evidence="2">The sequence shown here is derived from an EMBL/GenBank/DDBJ whole genome shotgun (WGS) entry which is preliminary data.</text>
</comment>
<sequence>MYLTPYAWIAVGSIFAFSVTTIKIGDQNDEKQKSHKNDVHKR</sequence>
<dbReference type="AlphaFoldDB" id="A0A062IGF3"/>
<evidence type="ECO:0000313" key="3">
    <source>
        <dbReference type="Proteomes" id="UP000027327"/>
    </source>
</evidence>
<gene>
    <name evidence="2" type="ORF">J596_1875</name>
</gene>
<dbReference type="PATRIC" id="fig|1310697.3.peg.1807"/>
<evidence type="ECO:0000313" key="2">
    <source>
        <dbReference type="EMBL" id="KCY18835.1"/>
    </source>
</evidence>
<name>A0A062IGF3_ACIBA</name>
<accession>A0A062IGF3</accession>
<evidence type="ECO:0000256" key="1">
    <source>
        <dbReference type="SAM" id="Phobius"/>
    </source>
</evidence>
<feature type="transmembrane region" description="Helical" evidence="1">
    <location>
        <begin position="6"/>
        <end position="25"/>
    </location>
</feature>
<dbReference type="Proteomes" id="UP000027327">
    <property type="component" value="Unassembled WGS sequence"/>
</dbReference>
<protein>
    <submittedName>
        <fullName evidence="2">Uncharacterized protein</fullName>
    </submittedName>
</protein>
<proteinExistence type="predicted"/>
<keyword evidence="1" id="KW-1133">Transmembrane helix</keyword>
<organism evidence="2 3">
    <name type="scientific">Acinetobacter baumannii 21072</name>
    <dbReference type="NCBI Taxonomy" id="1310697"/>
    <lineage>
        <taxon>Bacteria</taxon>
        <taxon>Pseudomonadati</taxon>
        <taxon>Pseudomonadota</taxon>
        <taxon>Gammaproteobacteria</taxon>
        <taxon>Moraxellales</taxon>
        <taxon>Moraxellaceae</taxon>
        <taxon>Acinetobacter</taxon>
        <taxon>Acinetobacter calcoaceticus/baumannii complex</taxon>
    </lineage>
</organism>
<keyword evidence="1" id="KW-0812">Transmembrane</keyword>
<reference evidence="2 3" key="1">
    <citation type="submission" date="2014-04" db="EMBL/GenBank/DDBJ databases">
        <title>Comparative genomics and transcriptomics to identify genetic mechanisms underlying the emergence of carbapenem resistant Acinetobacter baumannii (CRAb).</title>
        <authorList>
            <person name="Harris A.D."/>
            <person name="Johnson K.J."/>
            <person name="George J."/>
            <person name="Nadendla S."/>
            <person name="Daugherty S.C."/>
            <person name="Parankush S."/>
            <person name="Sadzewicz L."/>
            <person name="Tallon L."/>
            <person name="Sengamalay N."/>
            <person name="Hazen T.H."/>
            <person name="Rasko D.A."/>
        </authorList>
    </citation>
    <scope>NUCLEOTIDE SEQUENCE [LARGE SCALE GENOMIC DNA]</scope>
    <source>
        <strain evidence="2 3">21072</strain>
    </source>
</reference>
<dbReference type="EMBL" id="JMOD01000028">
    <property type="protein sequence ID" value="KCY18835.1"/>
    <property type="molecule type" value="Genomic_DNA"/>
</dbReference>
<keyword evidence="1" id="KW-0472">Membrane</keyword>